<evidence type="ECO:0000313" key="1">
    <source>
        <dbReference type="EMBL" id="SDW83688.1"/>
    </source>
</evidence>
<proteinExistence type="predicted"/>
<dbReference type="Proteomes" id="UP000198828">
    <property type="component" value="Unassembled WGS sequence"/>
</dbReference>
<organism evidence="1 2">
    <name type="scientific">Tepidimicrobium xylanilyticum</name>
    <dbReference type="NCBI Taxonomy" id="1123352"/>
    <lineage>
        <taxon>Bacteria</taxon>
        <taxon>Bacillati</taxon>
        <taxon>Bacillota</taxon>
        <taxon>Tissierellia</taxon>
        <taxon>Tissierellales</taxon>
        <taxon>Tepidimicrobiaceae</taxon>
        <taxon>Tepidimicrobium</taxon>
    </lineage>
</organism>
<dbReference type="AlphaFoldDB" id="A0A1H2WT47"/>
<gene>
    <name evidence="1" type="ORF">SAMN05660923_01335</name>
</gene>
<evidence type="ECO:0000313" key="2">
    <source>
        <dbReference type="Proteomes" id="UP000198828"/>
    </source>
</evidence>
<name>A0A1H2WT47_9FIRM</name>
<keyword evidence="2" id="KW-1185">Reference proteome</keyword>
<dbReference type="EMBL" id="FNNG01000004">
    <property type="protein sequence ID" value="SDW83688.1"/>
    <property type="molecule type" value="Genomic_DNA"/>
</dbReference>
<dbReference type="RefSeq" id="WP_093752044.1">
    <property type="nucleotide sequence ID" value="NZ_BSYN01000012.1"/>
</dbReference>
<accession>A0A1H2WT47</accession>
<sequence>MNIKISSKEEEFFGEYDFVFMAKGMYNIICESIVEPVIDEEVKVLVETRDNEGNILFNWWFYEDIFKKI</sequence>
<reference evidence="1 2" key="1">
    <citation type="submission" date="2016-10" db="EMBL/GenBank/DDBJ databases">
        <authorList>
            <person name="de Groot N.N."/>
        </authorList>
    </citation>
    <scope>NUCLEOTIDE SEQUENCE [LARGE SCALE GENOMIC DNA]</scope>
    <source>
        <strain evidence="1 2">DSM 23310</strain>
    </source>
</reference>
<protein>
    <submittedName>
        <fullName evidence="1">Uncharacterized protein</fullName>
    </submittedName>
</protein>